<dbReference type="GO" id="GO:0042765">
    <property type="term" value="C:GPI-anchor transamidase complex"/>
    <property type="evidence" value="ECO:0007669"/>
    <property type="project" value="InterPro"/>
</dbReference>
<dbReference type="AlphaFoldDB" id="A0AAV2AL02"/>
<accession>A0AAV2AL02</accession>
<dbReference type="PANTHER" id="PTHR12959">
    <property type="entry name" value="GPI TRANSAMIDASE COMPONENT PIG-T-RELATED"/>
    <property type="match status" value="1"/>
</dbReference>
<evidence type="ECO:0000313" key="2">
    <source>
        <dbReference type="EMBL" id="CAL1284517.1"/>
    </source>
</evidence>
<dbReference type="Proteomes" id="UP001497382">
    <property type="component" value="Unassembled WGS sequence"/>
</dbReference>
<reference evidence="2 3" key="1">
    <citation type="submission" date="2024-04" db="EMBL/GenBank/DDBJ databases">
        <authorList>
            <person name="Rising A."/>
            <person name="Reimegard J."/>
            <person name="Sonavane S."/>
            <person name="Akerstrom W."/>
            <person name="Nylinder S."/>
            <person name="Hedman E."/>
            <person name="Kallberg Y."/>
        </authorList>
    </citation>
    <scope>NUCLEOTIDE SEQUENCE [LARGE SCALE GENOMIC DNA]</scope>
</reference>
<proteinExistence type="predicted"/>
<keyword evidence="3" id="KW-1185">Reference proteome</keyword>
<feature type="region of interest" description="Disordered" evidence="1">
    <location>
        <begin position="578"/>
        <end position="597"/>
    </location>
</feature>
<evidence type="ECO:0000313" key="3">
    <source>
        <dbReference type="Proteomes" id="UP001497382"/>
    </source>
</evidence>
<evidence type="ECO:0000256" key="1">
    <source>
        <dbReference type="SAM" id="MobiDB-lite"/>
    </source>
</evidence>
<evidence type="ECO:0008006" key="4">
    <source>
        <dbReference type="Google" id="ProtNLM"/>
    </source>
</evidence>
<feature type="compositionally biased region" description="Basic and acidic residues" evidence="1">
    <location>
        <begin position="579"/>
        <end position="597"/>
    </location>
</feature>
<dbReference type="EMBL" id="CAXIEN010000180">
    <property type="protein sequence ID" value="CAL1284517.1"/>
    <property type="molecule type" value="Genomic_DNA"/>
</dbReference>
<gene>
    <name evidence="2" type="ORF">LARSCL_LOCUS13194</name>
</gene>
<protein>
    <recommendedName>
        <fullName evidence="4">GPI transamidase component PIG-T</fullName>
    </recommendedName>
</protein>
<comment type="caution">
    <text evidence="2">The sequence shown here is derived from an EMBL/GenBank/DDBJ whole genome shotgun (WGS) entry which is preliminary data.</text>
</comment>
<dbReference type="InterPro" id="IPR007245">
    <property type="entry name" value="PIG-T"/>
</dbReference>
<dbReference type="Pfam" id="PF04113">
    <property type="entry name" value="Gpi16"/>
    <property type="match status" value="1"/>
</dbReference>
<name>A0AAV2AL02_9ARAC</name>
<dbReference type="GO" id="GO:0016255">
    <property type="term" value="P:attachment of GPI anchor to protein"/>
    <property type="evidence" value="ECO:0007669"/>
    <property type="project" value="InterPro"/>
</dbReference>
<organism evidence="2 3">
    <name type="scientific">Larinioides sclopetarius</name>
    <dbReference type="NCBI Taxonomy" id="280406"/>
    <lineage>
        <taxon>Eukaryota</taxon>
        <taxon>Metazoa</taxon>
        <taxon>Ecdysozoa</taxon>
        <taxon>Arthropoda</taxon>
        <taxon>Chelicerata</taxon>
        <taxon>Arachnida</taxon>
        <taxon>Araneae</taxon>
        <taxon>Araneomorphae</taxon>
        <taxon>Entelegynae</taxon>
        <taxon>Araneoidea</taxon>
        <taxon>Araneidae</taxon>
        <taxon>Larinioides</taxon>
    </lineage>
</organism>
<sequence>MNKSSYFTRDMSPWAYAVLLLIITTNLSAGSSYTDNFDEKLLIKPLPSGHVYTYFQFIVQKDLNNNDEHDFRHFRLFPRSLGEIIYEHQVQELHFSLTQGLWRYEKWGYPVRSTPPGAELWALFKSNASEIDSNWKKLTHVLSGQFCASLNFIDDSNTAVPKLSFRPEGVVPSDHQYNSSFVRYSALPREIVCTENLTPFRKLLPCGAQAGLSTLLNALNIFSAHYVSVAVDVRRVCKESCSKVAVELIQSVSIVFDPPISQQKKQDWSFVKLFGSSLLSTCPVATTSEVFVDVSSNKSGIPFTLNHKPHEVIKENFDSDSGYTEEREYGVYNLKKMFKNSKYVNIGVTYENIHIYGIIPSPILSVDRKVAGYGQEQGGIHVTFHNNHPKKSLKIVYYDMIPWYLRLYSHTLSIESGKKHLTPDFLYYQPAKDRTRPHHLELVLTLPPHSKTEMSVQFDFAFLKWTEYPPDANHGFYAGSAVVSTLLDTVANCSKFPGTGHQISDKGIFLRIYTQILLVSLPTPDFSMPYNVICLTCTVVALAFGPIHNITTKSLQPIEEGKEVSFMSKVKKQLKKLWKSKDNEEKTDVSEETKKTQ</sequence>
<dbReference type="PANTHER" id="PTHR12959:SF11">
    <property type="entry name" value="GPI TRANSAMIDASE COMPONENT PIG-T"/>
    <property type="match status" value="1"/>
</dbReference>